<name>A0A1Y1I6P6_KLENI</name>
<evidence type="ECO:0000313" key="1">
    <source>
        <dbReference type="EMBL" id="GAQ85612.1"/>
    </source>
</evidence>
<sequence length="338" mass="37454">MEGSGDQTILTLPEDVTLIILNKLACQDPVSLILVTLACKSINSTAERNPSLWERALLGEAITLVASPAELQQLISVVKEFGGCRKLLGLKARRWKSPLVEQLSAVPVNLPDETGEICTPDLRLLVLARNPDAQTRLVWADVSSKFHGVFKNHAQIVRNRSGTMSTLPEDVSLIILNKLAPHDPISFFLATLAFKSFHLAAERNPSLWERAFLGDAVTLTADAEELRQLTSVVTEFGGYRELLKSKARRWKDPSELPVVPFNLKGSATVCVQHLRLLVLVRDPNPHMSLVWADVRSTFEDVSRNHARTVRNRSGQMLATTGEFEIRDRTGLCLLLGGR</sequence>
<proteinExistence type="predicted"/>
<dbReference type="SUPFAM" id="SSF81383">
    <property type="entry name" value="F-box domain"/>
    <property type="match status" value="1"/>
</dbReference>
<dbReference type="EMBL" id="DF237194">
    <property type="protein sequence ID" value="GAQ85612.1"/>
    <property type="molecule type" value="Genomic_DNA"/>
</dbReference>
<organism evidence="1 2">
    <name type="scientific">Klebsormidium nitens</name>
    <name type="common">Green alga</name>
    <name type="synonym">Ulothrix nitens</name>
    <dbReference type="NCBI Taxonomy" id="105231"/>
    <lineage>
        <taxon>Eukaryota</taxon>
        <taxon>Viridiplantae</taxon>
        <taxon>Streptophyta</taxon>
        <taxon>Klebsormidiophyceae</taxon>
        <taxon>Klebsormidiales</taxon>
        <taxon>Klebsormidiaceae</taxon>
        <taxon>Klebsormidium</taxon>
    </lineage>
</organism>
<gene>
    <name evidence="1" type="ORF">KFL_002450030</name>
</gene>
<dbReference type="Proteomes" id="UP000054558">
    <property type="component" value="Unassembled WGS sequence"/>
</dbReference>
<keyword evidence="2" id="KW-1185">Reference proteome</keyword>
<reference evidence="1 2" key="1">
    <citation type="journal article" date="2014" name="Nat. Commun.">
        <title>Klebsormidium flaccidum genome reveals primary factors for plant terrestrial adaptation.</title>
        <authorList>
            <person name="Hori K."/>
            <person name="Maruyama F."/>
            <person name="Fujisawa T."/>
            <person name="Togashi T."/>
            <person name="Yamamoto N."/>
            <person name="Seo M."/>
            <person name="Sato S."/>
            <person name="Yamada T."/>
            <person name="Mori H."/>
            <person name="Tajima N."/>
            <person name="Moriyama T."/>
            <person name="Ikeuchi M."/>
            <person name="Watanabe M."/>
            <person name="Wada H."/>
            <person name="Kobayashi K."/>
            <person name="Saito M."/>
            <person name="Masuda T."/>
            <person name="Sasaki-Sekimoto Y."/>
            <person name="Mashiguchi K."/>
            <person name="Awai K."/>
            <person name="Shimojima M."/>
            <person name="Masuda S."/>
            <person name="Iwai M."/>
            <person name="Nobusawa T."/>
            <person name="Narise T."/>
            <person name="Kondo S."/>
            <person name="Saito H."/>
            <person name="Sato R."/>
            <person name="Murakawa M."/>
            <person name="Ihara Y."/>
            <person name="Oshima-Yamada Y."/>
            <person name="Ohtaka K."/>
            <person name="Satoh M."/>
            <person name="Sonobe K."/>
            <person name="Ishii M."/>
            <person name="Ohtani R."/>
            <person name="Kanamori-Sato M."/>
            <person name="Honoki R."/>
            <person name="Miyazaki D."/>
            <person name="Mochizuki H."/>
            <person name="Umetsu J."/>
            <person name="Higashi K."/>
            <person name="Shibata D."/>
            <person name="Kamiya Y."/>
            <person name="Sato N."/>
            <person name="Nakamura Y."/>
            <person name="Tabata S."/>
            <person name="Ida S."/>
            <person name="Kurokawa K."/>
            <person name="Ohta H."/>
        </authorList>
    </citation>
    <scope>NUCLEOTIDE SEQUENCE [LARGE SCALE GENOMIC DNA]</scope>
    <source>
        <strain evidence="1 2">NIES-2285</strain>
    </source>
</reference>
<dbReference type="AlphaFoldDB" id="A0A1Y1I6P6"/>
<accession>A0A1Y1I6P6</accession>
<protein>
    <recommendedName>
        <fullName evidence="3">F-box domain-containing protein</fullName>
    </recommendedName>
</protein>
<dbReference type="InterPro" id="IPR036047">
    <property type="entry name" value="F-box-like_dom_sf"/>
</dbReference>
<evidence type="ECO:0008006" key="3">
    <source>
        <dbReference type="Google" id="ProtNLM"/>
    </source>
</evidence>
<evidence type="ECO:0000313" key="2">
    <source>
        <dbReference type="Proteomes" id="UP000054558"/>
    </source>
</evidence>